<comment type="caution">
    <text evidence="1">The sequence shown here is derived from an EMBL/GenBank/DDBJ whole genome shotgun (WGS) entry which is preliminary data.</text>
</comment>
<reference evidence="1 2" key="2">
    <citation type="submission" date="2019-08" db="EMBL/GenBank/DDBJ databases">
        <title>Amycolatopsis acidicola sp. nov., isolated from peat swamp forest soil.</title>
        <authorList>
            <person name="Srisuk N."/>
        </authorList>
    </citation>
    <scope>NUCLEOTIDE SEQUENCE [LARGE SCALE GENOMIC DNA]</scope>
    <source>
        <strain evidence="1 2">TBRC 6029</strain>
    </source>
</reference>
<dbReference type="RefSeq" id="WP_144586834.1">
    <property type="nucleotide sequence ID" value="NZ_VJWX01000057.1"/>
</dbReference>
<dbReference type="EMBL" id="VJWX01000057">
    <property type="protein sequence ID" value="TVT56086.1"/>
    <property type="molecule type" value="Genomic_DNA"/>
</dbReference>
<sequence length="112" mass="13022">MSPSRPREKFEAWLDQIHDSDDEFAYRSVYAAYLYASGGRGGNSGEAEGRRRADGGFEIRAGRETIVLADDAERETLAAHMVRRYCGNRYPDMQAWERQQHEWYVADLRDWT</sequence>
<keyword evidence="2" id="KW-1185">Reference proteome</keyword>
<evidence type="ECO:0000313" key="2">
    <source>
        <dbReference type="Proteomes" id="UP000320011"/>
    </source>
</evidence>
<gene>
    <name evidence="1" type="ORF">FNH05_08795</name>
</gene>
<proteinExistence type="predicted"/>
<organism evidence="1 2">
    <name type="scientific">Amycolatopsis rhizosphaerae</name>
    <dbReference type="NCBI Taxonomy" id="2053003"/>
    <lineage>
        <taxon>Bacteria</taxon>
        <taxon>Bacillati</taxon>
        <taxon>Actinomycetota</taxon>
        <taxon>Actinomycetes</taxon>
        <taxon>Pseudonocardiales</taxon>
        <taxon>Pseudonocardiaceae</taxon>
        <taxon>Amycolatopsis</taxon>
    </lineage>
</organism>
<dbReference type="AlphaFoldDB" id="A0A558D4Z6"/>
<reference evidence="1 2" key="1">
    <citation type="submission" date="2019-07" db="EMBL/GenBank/DDBJ databases">
        <authorList>
            <person name="Duangmal K."/>
            <person name="Teo W.F.A."/>
        </authorList>
    </citation>
    <scope>NUCLEOTIDE SEQUENCE [LARGE SCALE GENOMIC DNA]</scope>
    <source>
        <strain evidence="1 2">TBRC 6029</strain>
    </source>
</reference>
<name>A0A558D4Z6_9PSEU</name>
<evidence type="ECO:0000313" key="1">
    <source>
        <dbReference type="EMBL" id="TVT56086.1"/>
    </source>
</evidence>
<accession>A0A558D4Z6</accession>
<protein>
    <submittedName>
        <fullName evidence="1">Uncharacterized protein</fullName>
    </submittedName>
</protein>
<dbReference type="OrthoDB" id="3383178at2"/>
<dbReference type="Proteomes" id="UP000320011">
    <property type="component" value="Unassembled WGS sequence"/>
</dbReference>